<gene>
    <name evidence="1" type="ORF">D187_010052</name>
</gene>
<organism evidence="1 2">
    <name type="scientific">Cystobacter fuscus (strain ATCC 25194 / DSM 2262 / NBRC 100088 / M29)</name>
    <dbReference type="NCBI Taxonomy" id="1242864"/>
    <lineage>
        <taxon>Bacteria</taxon>
        <taxon>Pseudomonadati</taxon>
        <taxon>Myxococcota</taxon>
        <taxon>Myxococcia</taxon>
        <taxon>Myxococcales</taxon>
        <taxon>Cystobacterineae</taxon>
        <taxon>Archangiaceae</taxon>
        <taxon>Cystobacter</taxon>
    </lineage>
</organism>
<accession>S9QZS8</accession>
<protein>
    <submittedName>
        <fullName evidence="1">Lipoprotein</fullName>
    </submittedName>
</protein>
<sequence>MEKVLKECVAQAHADVNVSYQQPGGFKFKNGKFPDDVECKKIVGVDAAGENVTLAQELGRLKHAAAFACVKARLPPIIRDNFAVEPRYKPDPETNGVVLTNKGPKTLHPDFVVHGTRNATDVQCVYELKFPCLSSNKLDPFTVAGAEAQLRAYQKLTNRCPAAIVSPEGLFELRI</sequence>
<dbReference type="Proteomes" id="UP000011682">
    <property type="component" value="Unassembled WGS sequence"/>
</dbReference>
<dbReference type="EMBL" id="ANAH02000008">
    <property type="protein sequence ID" value="EPX62148.1"/>
    <property type="molecule type" value="Genomic_DNA"/>
</dbReference>
<comment type="caution">
    <text evidence="1">The sequence shown here is derived from an EMBL/GenBank/DDBJ whole genome shotgun (WGS) entry which is preliminary data.</text>
</comment>
<proteinExistence type="predicted"/>
<dbReference type="AlphaFoldDB" id="S9QZS8"/>
<name>S9QZS8_CYSF2</name>
<evidence type="ECO:0000313" key="1">
    <source>
        <dbReference type="EMBL" id="EPX62148.1"/>
    </source>
</evidence>
<evidence type="ECO:0000313" key="2">
    <source>
        <dbReference type="Proteomes" id="UP000011682"/>
    </source>
</evidence>
<reference evidence="1" key="1">
    <citation type="submission" date="2013-05" db="EMBL/GenBank/DDBJ databases">
        <title>Genome assembly of Cystobacter fuscus DSM 2262.</title>
        <authorList>
            <person name="Sharma G."/>
            <person name="Khatri I."/>
            <person name="Kaur C."/>
            <person name="Mayilraj S."/>
            <person name="Subramanian S."/>
        </authorList>
    </citation>
    <scope>NUCLEOTIDE SEQUENCE [LARGE SCALE GENOMIC DNA]</scope>
    <source>
        <strain evidence="1">DSM 2262</strain>
    </source>
</reference>
<keyword evidence="2" id="KW-1185">Reference proteome</keyword>
<keyword evidence="1" id="KW-0449">Lipoprotein</keyword>